<organism evidence="3 4">
    <name type="scientific">Peronospora matthiolae</name>
    <dbReference type="NCBI Taxonomy" id="2874970"/>
    <lineage>
        <taxon>Eukaryota</taxon>
        <taxon>Sar</taxon>
        <taxon>Stramenopiles</taxon>
        <taxon>Oomycota</taxon>
        <taxon>Peronosporomycetes</taxon>
        <taxon>Peronosporales</taxon>
        <taxon>Peronosporaceae</taxon>
        <taxon>Peronospora</taxon>
    </lineage>
</organism>
<comment type="caution">
    <text evidence="3">The sequence shown here is derived from an EMBL/GenBank/DDBJ whole genome shotgun (WGS) entry which is preliminary data.</text>
</comment>
<evidence type="ECO:0000259" key="2">
    <source>
        <dbReference type="Pfam" id="PF09762"/>
    </source>
</evidence>
<evidence type="ECO:0000256" key="1">
    <source>
        <dbReference type="SAM" id="Coils"/>
    </source>
</evidence>
<evidence type="ECO:0000313" key="3">
    <source>
        <dbReference type="EMBL" id="CAK7924231.1"/>
    </source>
</evidence>
<feature type="coiled-coil region" evidence="1">
    <location>
        <begin position="15"/>
        <end position="42"/>
    </location>
</feature>
<reference evidence="3" key="1">
    <citation type="submission" date="2024-01" db="EMBL/GenBank/DDBJ databases">
        <authorList>
            <person name="Webb A."/>
        </authorList>
    </citation>
    <scope>NUCLEOTIDE SEQUENCE</scope>
    <source>
        <strain evidence="3">Pm1</strain>
    </source>
</reference>
<dbReference type="InterPro" id="IPR019159">
    <property type="entry name" value="CCDC93_CC"/>
</dbReference>
<dbReference type="Pfam" id="PF09762">
    <property type="entry name" value="CCDC93_CC"/>
    <property type="match status" value="1"/>
</dbReference>
<evidence type="ECO:0000313" key="4">
    <source>
        <dbReference type="Proteomes" id="UP001162060"/>
    </source>
</evidence>
<gene>
    <name evidence="3" type="ORF">PM001_LOCUS9381</name>
</gene>
<feature type="domain" description="CCDC93 coiled-coil" evidence="2">
    <location>
        <begin position="1"/>
        <end position="224"/>
    </location>
</feature>
<dbReference type="PANTHER" id="PTHR16441">
    <property type="entry name" value="FIDIPIDINE"/>
    <property type="match status" value="1"/>
</dbReference>
<dbReference type="EMBL" id="CAKLBY020000073">
    <property type="protein sequence ID" value="CAK7924231.1"/>
    <property type="molecule type" value="Genomic_DNA"/>
</dbReference>
<dbReference type="PANTHER" id="PTHR16441:SF0">
    <property type="entry name" value="COILED-COIL DOMAIN-CONTAINING PROTEIN 93"/>
    <property type="match status" value="1"/>
</dbReference>
<dbReference type="InterPro" id="IPR039116">
    <property type="entry name" value="CCDC93"/>
</dbReference>
<sequence>MKQKEEYKQEKVEYRAKCRLELDTLKDRVEKLKRQVAMHENKQDDQALGLLKMEEMHAQMALKHKELKHAAAQQTRAVCRKLKQIDEIPSRIELVQYEKRFVELYDEVALTLDETRKYYCIYNTLKTTHDFLEKKISLINSISENFEVAMDSKTATQAFFVQVDNIIENVQGLVRKQQAARDDFQSNVDTLDSKYQLLLEHERMYTNAILEFQKECEKHEKLSLRLEKMAQL</sequence>
<dbReference type="Proteomes" id="UP001162060">
    <property type="component" value="Unassembled WGS sequence"/>
</dbReference>
<proteinExistence type="predicted"/>
<dbReference type="GO" id="GO:0006893">
    <property type="term" value="P:Golgi to plasma membrane transport"/>
    <property type="evidence" value="ECO:0007669"/>
    <property type="project" value="TreeGrafter"/>
</dbReference>
<dbReference type="AlphaFoldDB" id="A0AAV1TPA4"/>
<name>A0AAV1TPA4_9STRA</name>
<keyword evidence="1" id="KW-0175">Coiled coil</keyword>
<protein>
    <recommendedName>
        <fullName evidence="2">CCDC93 coiled-coil domain-containing protein</fullName>
    </recommendedName>
</protein>
<accession>A0AAV1TPA4</accession>